<evidence type="ECO:0000256" key="5">
    <source>
        <dbReference type="ARBA" id="ARBA00023002"/>
    </source>
</evidence>
<sequence length="274" mass="31755">MASSHKYENVQLTGGNEQEHDNEHDDSRSSTEVESLIGDEKSWRAHQHEHNERKRSKRSQLCSILRSSRWMLDTTLLLIIVVLLVRNEMKEPVRDQWQLLGDMTGVGPRFPQKLARFEYDTSYAPMNTSEFFTNETLDKWNNLMPKGMGFQWVNDTHKYHDLPKPIDWYEGMTVFTTSVTHQIHCLFAMAQTYSGLSSGHPIPEDHHWHMIHCIAYMRQAITCAADTALEGHATTFPDDNSGSDGWDATHVCKDYDQVLEYLESVRAYDDQLIY</sequence>
<comment type="caution">
    <text evidence="11">The sequence shown here is derived from an EMBL/GenBank/DDBJ whole genome shotgun (WGS) entry which is preliminary data.</text>
</comment>
<evidence type="ECO:0000313" key="11">
    <source>
        <dbReference type="EMBL" id="POS70777.1"/>
    </source>
</evidence>
<dbReference type="GO" id="GO:0043386">
    <property type="term" value="P:mycotoxin biosynthetic process"/>
    <property type="evidence" value="ECO:0007669"/>
    <property type="project" value="InterPro"/>
</dbReference>
<evidence type="ECO:0000256" key="4">
    <source>
        <dbReference type="ARBA" id="ARBA00022989"/>
    </source>
</evidence>
<dbReference type="STRING" id="158607.A0A2P5HKL6"/>
<dbReference type="InterPro" id="IPR021765">
    <property type="entry name" value="UstYa-like"/>
</dbReference>
<comment type="similarity">
    <text evidence="9">Belongs to the ustYa family.</text>
</comment>
<protein>
    <recommendedName>
        <fullName evidence="13">Oxidase ustYa</fullName>
    </recommendedName>
</protein>
<evidence type="ECO:0000256" key="8">
    <source>
        <dbReference type="ARBA" id="ARBA00023180"/>
    </source>
</evidence>
<proteinExistence type="inferred from homology"/>
<dbReference type="PANTHER" id="PTHR33365">
    <property type="entry name" value="YALI0B05434P"/>
    <property type="match status" value="1"/>
</dbReference>
<evidence type="ECO:0000256" key="3">
    <source>
        <dbReference type="ARBA" id="ARBA00022692"/>
    </source>
</evidence>
<dbReference type="Pfam" id="PF11807">
    <property type="entry name" value="UstYa"/>
    <property type="match status" value="1"/>
</dbReference>
<keyword evidence="6" id="KW-0843">Virulence</keyword>
<evidence type="ECO:0000256" key="2">
    <source>
        <dbReference type="ARBA" id="ARBA00004685"/>
    </source>
</evidence>
<feature type="compositionally biased region" description="Basic and acidic residues" evidence="10">
    <location>
        <begin position="17"/>
        <end position="31"/>
    </location>
</feature>
<dbReference type="EMBL" id="MAVT02001488">
    <property type="protein sequence ID" value="POS70777.1"/>
    <property type="molecule type" value="Genomic_DNA"/>
</dbReference>
<name>A0A2P5HKL6_DIAHE</name>
<gene>
    <name evidence="11" type="ORF">DHEL01_v210827</name>
</gene>
<dbReference type="AlphaFoldDB" id="A0A2P5HKL6"/>
<dbReference type="GO" id="GO:0016491">
    <property type="term" value="F:oxidoreductase activity"/>
    <property type="evidence" value="ECO:0007669"/>
    <property type="project" value="UniProtKB-KW"/>
</dbReference>
<evidence type="ECO:0000256" key="1">
    <source>
        <dbReference type="ARBA" id="ARBA00004167"/>
    </source>
</evidence>
<evidence type="ECO:0000256" key="9">
    <source>
        <dbReference type="ARBA" id="ARBA00035112"/>
    </source>
</evidence>
<keyword evidence="12" id="KW-1185">Reference proteome</keyword>
<comment type="subcellular location">
    <subcellularLocation>
        <location evidence="1">Membrane</location>
        <topology evidence="1">Single-pass membrane protein</topology>
    </subcellularLocation>
</comment>
<keyword evidence="8" id="KW-0325">Glycoprotein</keyword>
<reference evidence="11" key="1">
    <citation type="submission" date="2017-09" db="EMBL/GenBank/DDBJ databases">
        <title>Polyketide synthases of a Diaporthe helianthi virulent isolate.</title>
        <authorList>
            <person name="Baroncelli R."/>
        </authorList>
    </citation>
    <scope>NUCLEOTIDE SEQUENCE [LARGE SCALE GENOMIC DNA]</scope>
    <source>
        <strain evidence="11">7/96</strain>
    </source>
</reference>
<evidence type="ECO:0000313" key="12">
    <source>
        <dbReference type="Proteomes" id="UP000094444"/>
    </source>
</evidence>
<evidence type="ECO:0000256" key="7">
    <source>
        <dbReference type="ARBA" id="ARBA00023136"/>
    </source>
</evidence>
<keyword evidence="5" id="KW-0560">Oxidoreductase</keyword>
<keyword evidence="3" id="KW-0812">Transmembrane</keyword>
<evidence type="ECO:0000256" key="6">
    <source>
        <dbReference type="ARBA" id="ARBA00023026"/>
    </source>
</evidence>
<dbReference type="InParanoid" id="A0A2P5HKL6"/>
<organism evidence="11 12">
    <name type="scientific">Diaporthe helianthi</name>
    <dbReference type="NCBI Taxonomy" id="158607"/>
    <lineage>
        <taxon>Eukaryota</taxon>
        <taxon>Fungi</taxon>
        <taxon>Dikarya</taxon>
        <taxon>Ascomycota</taxon>
        <taxon>Pezizomycotina</taxon>
        <taxon>Sordariomycetes</taxon>
        <taxon>Sordariomycetidae</taxon>
        <taxon>Diaporthales</taxon>
        <taxon>Diaporthaceae</taxon>
        <taxon>Diaporthe</taxon>
    </lineage>
</organism>
<keyword evidence="4" id="KW-1133">Transmembrane helix</keyword>
<feature type="region of interest" description="Disordered" evidence="10">
    <location>
        <begin position="1"/>
        <end position="58"/>
    </location>
</feature>
<dbReference type="PANTHER" id="PTHR33365:SF11">
    <property type="entry name" value="TAT PATHWAY SIGNAL SEQUENCE"/>
    <property type="match status" value="1"/>
</dbReference>
<accession>A0A2P5HKL6</accession>
<evidence type="ECO:0008006" key="13">
    <source>
        <dbReference type="Google" id="ProtNLM"/>
    </source>
</evidence>
<keyword evidence="7" id="KW-0472">Membrane</keyword>
<dbReference type="OrthoDB" id="3687641at2759"/>
<dbReference type="Proteomes" id="UP000094444">
    <property type="component" value="Unassembled WGS sequence"/>
</dbReference>
<dbReference type="GO" id="GO:0016020">
    <property type="term" value="C:membrane"/>
    <property type="evidence" value="ECO:0007669"/>
    <property type="project" value="UniProtKB-SubCell"/>
</dbReference>
<comment type="pathway">
    <text evidence="2">Mycotoxin biosynthesis.</text>
</comment>
<evidence type="ECO:0000256" key="10">
    <source>
        <dbReference type="SAM" id="MobiDB-lite"/>
    </source>
</evidence>
<feature type="compositionally biased region" description="Basic and acidic residues" evidence="10">
    <location>
        <begin position="38"/>
        <end position="52"/>
    </location>
</feature>